<evidence type="ECO:0000256" key="1">
    <source>
        <dbReference type="ARBA" id="ARBA00022553"/>
    </source>
</evidence>
<feature type="domain" description="FtsK" evidence="5">
    <location>
        <begin position="712"/>
        <end position="973"/>
    </location>
</feature>
<name>A0A2M8LQ03_9ACTN</name>
<feature type="compositionally biased region" description="Basic and acidic residues" evidence="3">
    <location>
        <begin position="293"/>
        <end position="302"/>
    </location>
</feature>
<reference evidence="6 7" key="1">
    <citation type="submission" date="2017-11" db="EMBL/GenBank/DDBJ databases">
        <title>Streptomyces carmine sp. nov., a novel actinomycete isolated from Sophora alopecuroides in Xinjiang, China.</title>
        <authorList>
            <person name="Wang Y."/>
            <person name="Luo X."/>
            <person name="Wan C."/>
            <person name="Zhang L."/>
        </authorList>
    </citation>
    <scope>NUCLEOTIDE SEQUENCE [LARGE SCALE GENOMIC DNA]</scope>
    <source>
        <strain evidence="6 7">TRM SA0054</strain>
    </source>
</reference>
<keyword evidence="7" id="KW-1185">Reference proteome</keyword>
<dbReference type="PROSITE" id="PS50006">
    <property type="entry name" value="FHA_DOMAIN"/>
    <property type="match status" value="1"/>
</dbReference>
<evidence type="ECO:0000259" key="4">
    <source>
        <dbReference type="PROSITE" id="PS50006"/>
    </source>
</evidence>
<dbReference type="SMART" id="SM00382">
    <property type="entry name" value="AAA"/>
    <property type="match status" value="1"/>
</dbReference>
<protein>
    <submittedName>
        <fullName evidence="6">Cell division protein FtsK</fullName>
    </submittedName>
</protein>
<organism evidence="6 7">
    <name type="scientific">Streptomyces carminius</name>
    <dbReference type="NCBI Taxonomy" id="2665496"/>
    <lineage>
        <taxon>Bacteria</taxon>
        <taxon>Bacillati</taxon>
        <taxon>Actinomycetota</taxon>
        <taxon>Actinomycetes</taxon>
        <taxon>Kitasatosporales</taxon>
        <taxon>Streptomycetaceae</taxon>
        <taxon>Streptomyces</taxon>
    </lineage>
</organism>
<keyword evidence="6" id="KW-0131">Cell cycle</keyword>
<feature type="domain" description="FHA" evidence="4">
    <location>
        <begin position="129"/>
        <end position="179"/>
    </location>
</feature>
<feature type="region of interest" description="Disordered" evidence="3">
    <location>
        <begin position="508"/>
        <end position="531"/>
    </location>
</feature>
<evidence type="ECO:0000313" key="7">
    <source>
        <dbReference type="Proteomes" id="UP000230407"/>
    </source>
</evidence>
<dbReference type="Pfam" id="PF01580">
    <property type="entry name" value="FtsK_SpoIIIE"/>
    <property type="match status" value="1"/>
</dbReference>
<dbReference type="Gene3D" id="3.40.50.300">
    <property type="entry name" value="P-loop containing nucleotide triphosphate hydrolases"/>
    <property type="match status" value="2"/>
</dbReference>
<dbReference type="SMART" id="SM00240">
    <property type="entry name" value="FHA"/>
    <property type="match status" value="1"/>
</dbReference>
<keyword evidence="2" id="KW-0067">ATP-binding</keyword>
<dbReference type="AlphaFoldDB" id="A0A2M8LQ03"/>
<dbReference type="EMBL" id="PGGW01000069">
    <property type="protein sequence ID" value="PJE94020.1"/>
    <property type="molecule type" value="Genomic_DNA"/>
</dbReference>
<proteinExistence type="predicted"/>
<dbReference type="RefSeq" id="WP_100205216.1">
    <property type="nucleotide sequence ID" value="NZ_PGGW01000069.1"/>
</dbReference>
<keyword evidence="1" id="KW-0597">Phosphoprotein</keyword>
<feature type="region of interest" description="Disordered" evidence="3">
    <location>
        <begin position="212"/>
        <end position="360"/>
    </location>
</feature>
<gene>
    <name evidence="6" type="ORF">CUT44_27235</name>
</gene>
<dbReference type="InterPro" id="IPR000253">
    <property type="entry name" value="FHA_dom"/>
</dbReference>
<dbReference type="InterPro" id="IPR003593">
    <property type="entry name" value="AAA+_ATPase"/>
</dbReference>
<keyword evidence="2" id="KW-0547">Nucleotide-binding</keyword>
<evidence type="ECO:0000313" key="6">
    <source>
        <dbReference type="EMBL" id="PJE94020.1"/>
    </source>
</evidence>
<feature type="region of interest" description="Disordered" evidence="3">
    <location>
        <begin position="955"/>
        <end position="995"/>
    </location>
</feature>
<dbReference type="GO" id="GO:0005524">
    <property type="term" value="F:ATP binding"/>
    <property type="evidence" value="ECO:0007669"/>
    <property type="project" value="UniProtKB-UniRule"/>
</dbReference>
<evidence type="ECO:0000256" key="3">
    <source>
        <dbReference type="SAM" id="MobiDB-lite"/>
    </source>
</evidence>
<feature type="compositionally biased region" description="Basic and acidic residues" evidence="3">
    <location>
        <begin position="270"/>
        <end position="283"/>
    </location>
</feature>
<feature type="compositionally biased region" description="Gly residues" evidence="3">
    <location>
        <begin position="318"/>
        <end position="332"/>
    </location>
</feature>
<sequence length="1062" mass="105811">MQIRLTVLGPRGGHAEQTAGGCDVLVTAPPGTPLAAVTGALAAAAAAAGTAPAPGSADAVAVFAGSRRLDAERQTLGAPPLVDGAVVSLYGPIAPWSHGLVPAAGARARLHVVAGPDAGGVHLLRGGQVRVGRSAEADVPLDDPDVSRLHCAVTVTDAGAVTVTDLGSTNGTTVDGTAVHDRPVPLPPGATLRLGESAVRLRAGAEALEGLPVLPTVPDGEGRLRISRRVPCPPPAPPSAGTVSGPGRAAPPYAAASGPGRGAGASEEIEQGRADRPRPRGDVTHGTGFVHPRGADPADGRPGRGGLGAWARRLAGGRPAGGPGDGRDGGTGAADTAGYTAGRPTGHPGAAPPDDGPCPDLSEILLAALGPGPRLWERGADHPDALTVRLGTVRRAAGAVAPLSVDLREAGSLGLAGPRPRLLALARSVLAQLAALHGPGSLEIVLLAAGRAPGGASGGPSPDGGRCPDWSWLGWLPQLRPARGQDCRLLLAYDREQAAARTEELVRRLADRGTTGPGPGREPGPEPGRGPLTVVVVDGDPGTAELRETVTRLAEHGPAAGIHLLCLAETPAATPASPLAVTLAAAAEVSPAFRVCGAVGLLSGAVATTVRVVGRDTDPAGAPLATVDGVSAAWAERFARALAPLYETDTARETAAARPVPLPRSTRLLDELGLARATPAALLARWAEPAAPPAGAGAGLPRAGAVLGAGACGPVTADLVADRGPVLVGGAPGTGKTELLRSLAASLAAGERPDRLSLVLVDGGGDGGGGSGAGLRVCGDLPHASTYLAAGDPVRMREFAQALTGELKRRAELFGDHPYEAYAAGETAARQPAAGPAPRVVAPRRAADGAAPGTGHASGHGTLKLRARGAAPAAAAGAAGEAAGPPPRLVLLVDDFDILVDPALGNPGRPAAGSVVRALDAVARDGARLGVHLIAATGRPDRTARTAADREAVLRVSLGARAPGSPEDPGDRGEDLPPGRGTLHRPGGPATAFQTGRVTGRIPRTATLRPTVVPLDWARAGDPPTRRPVRELGNGPTDLALLASAMERAAREAGARPAPPLM</sequence>
<dbReference type="InterPro" id="IPR050923">
    <property type="entry name" value="Cell_Proc_Reg/RNA_Proc"/>
</dbReference>
<dbReference type="GO" id="GO:0003677">
    <property type="term" value="F:DNA binding"/>
    <property type="evidence" value="ECO:0007669"/>
    <property type="project" value="InterPro"/>
</dbReference>
<keyword evidence="6" id="KW-0132">Cell division</keyword>
<dbReference type="Proteomes" id="UP000230407">
    <property type="component" value="Unassembled WGS sequence"/>
</dbReference>
<dbReference type="CDD" id="cd00060">
    <property type="entry name" value="FHA"/>
    <property type="match status" value="1"/>
</dbReference>
<evidence type="ECO:0000256" key="2">
    <source>
        <dbReference type="PROSITE-ProRule" id="PRU00289"/>
    </source>
</evidence>
<accession>A0A2M8LQ03</accession>
<dbReference type="SUPFAM" id="SSF49879">
    <property type="entry name" value="SMAD/FHA domain"/>
    <property type="match status" value="1"/>
</dbReference>
<dbReference type="GO" id="GO:0051301">
    <property type="term" value="P:cell division"/>
    <property type="evidence" value="ECO:0007669"/>
    <property type="project" value="UniProtKB-KW"/>
</dbReference>
<feature type="compositionally biased region" description="Low complexity" evidence="3">
    <location>
        <begin position="239"/>
        <end position="258"/>
    </location>
</feature>
<dbReference type="PROSITE" id="PS50901">
    <property type="entry name" value="FTSK"/>
    <property type="match status" value="1"/>
</dbReference>
<feature type="binding site" evidence="2">
    <location>
        <begin position="730"/>
        <end position="737"/>
    </location>
    <ligand>
        <name>ATP</name>
        <dbReference type="ChEBI" id="CHEBI:30616"/>
    </ligand>
</feature>
<comment type="caution">
    <text evidence="6">The sequence shown here is derived from an EMBL/GenBank/DDBJ whole genome shotgun (WGS) entry which is preliminary data.</text>
</comment>
<feature type="region of interest" description="Disordered" evidence="3">
    <location>
        <begin position="1016"/>
        <end position="1035"/>
    </location>
</feature>
<dbReference type="Pfam" id="PF00498">
    <property type="entry name" value="FHA"/>
    <property type="match status" value="1"/>
</dbReference>
<dbReference type="InterPro" id="IPR027417">
    <property type="entry name" value="P-loop_NTPase"/>
</dbReference>
<dbReference type="InterPro" id="IPR002543">
    <property type="entry name" value="FtsK_dom"/>
</dbReference>
<feature type="compositionally biased region" description="Low complexity" evidence="3">
    <location>
        <begin position="333"/>
        <end position="349"/>
    </location>
</feature>
<dbReference type="InterPro" id="IPR008984">
    <property type="entry name" value="SMAD_FHA_dom_sf"/>
</dbReference>
<dbReference type="PANTHER" id="PTHR23308">
    <property type="entry name" value="NUCLEAR INHIBITOR OF PROTEIN PHOSPHATASE-1"/>
    <property type="match status" value="1"/>
</dbReference>
<dbReference type="SUPFAM" id="SSF52540">
    <property type="entry name" value="P-loop containing nucleoside triphosphate hydrolases"/>
    <property type="match status" value="1"/>
</dbReference>
<evidence type="ECO:0000259" key="5">
    <source>
        <dbReference type="PROSITE" id="PS50901"/>
    </source>
</evidence>
<dbReference type="Gene3D" id="2.60.200.20">
    <property type="match status" value="1"/>
</dbReference>